<proteinExistence type="predicted"/>
<dbReference type="EMBL" id="NBNE01000885">
    <property type="protein sequence ID" value="OWZ16694.1"/>
    <property type="molecule type" value="Genomic_DNA"/>
</dbReference>
<name>A0A225WH22_9STRA</name>
<evidence type="ECO:0000313" key="1">
    <source>
        <dbReference type="EMBL" id="OWZ16694.1"/>
    </source>
</evidence>
<dbReference type="Proteomes" id="UP000198211">
    <property type="component" value="Unassembled WGS sequence"/>
</dbReference>
<keyword evidence="2" id="KW-1185">Reference proteome</keyword>
<protein>
    <submittedName>
        <fullName evidence="1">Uncharacterized protein</fullName>
    </submittedName>
</protein>
<comment type="caution">
    <text evidence="1">The sequence shown here is derived from an EMBL/GenBank/DDBJ whole genome shotgun (WGS) entry which is preliminary data.</text>
</comment>
<organism evidence="1 2">
    <name type="scientific">Phytophthora megakarya</name>
    <dbReference type="NCBI Taxonomy" id="4795"/>
    <lineage>
        <taxon>Eukaryota</taxon>
        <taxon>Sar</taxon>
        <taxon>Stramenopiles</taxon>
        <taxon>Oomycota</taxon>
        <taxon>Peronosporomycetes</taxon>
        <taxon>Peronosporales</taxon>
        <taxon>Peronosporaceae</taxon>
        <taxon>Phytophthora</taxon>
    </lineage>
</organism>
<accession>A0A225WH22</accession>
<gene>
    <name evidence="1" type="ORF">PHMEG_0009462</name>
</gene>
<dbReference type="AlphaFoldDB" id="A0A225WH22"/>
<reference evidence="2" key="1">
    <citation type="submission" date="2017-03" db="EMBL/GenBank/DDBJ databases">
        <title>Phytopthora megakarya and P. palmivora, two closely related causual agents of cacao black pod achieved similar genome size and gene model numbers by different mechanisms.</title>
        <authorList>
            <person name="Ali S."/>
            <person name="Shao J."/>
            <person name="Larry D.J."/>
            <person name="Kronmiller B."/>
            <person name="Shen D."/>
            <person name="Strem M.D."/>
            <person name="Melnick R.L."/>
            <person name="Guiltinan M.J."/>
            <person name="Tyler B.M."/>
            <person name="Meinhardt L.W."/>
            <person name="Bailey B.A."/>
        </authorList>
    </citation>
    <scope>NUCLEOTIDE SEQUENCE [LARGE SCALE GENOMIC DNA]</scope>
    <source>
        <strain evidence="2">zdho120</strain>
    </source>
</reference>
<evidence type="ECO:0000313" key="2">
    <source>
        <dbReference type="Proteomes" id="UP000198211"/>
    </source>
</evidence>
<sequence>MPLSSIVKLKQLRDEQPADHAEFLQVLQAQLLETNKADFVNENSPRPSPSRQAFRIPEEHKLSEFPEWFQIREVFRKRPQHQCKTFSIRNTRVESVALLDSTAKPVVMGTSAFTCAIVSDRCITRTTISLATKYGT</sequence>